<keyword evidence="4" id="KW-0378">Hydrolase</keyword>
<feature type="domain" description="M23ase beta-sheet core" evidence="3">
    <location>
        <begin position="200"/>
        <end position="294"/>
    </location>
</feature>
<dbReference type="SUPFAM" id="SSF51261">
    <property type="entry name" value="Duplicated hybrid motif"/>
    <property type="match status" value="1"/>
</dbReference>
<dbReference type="PANTHER" id="PTHR21666:SF270">
    <property type="entry name" value="MUREIN HYDROLASE ACTIVATOR ENVC"/>
    <property type="match status" value="1"/>
</dbReference>
<reference evidence="4 5" key="1">
    <citation type="submission" date="2018-08" db="EMBL/GenBank/DDBJ databases">
        <title>Meiothermus granaticius genome AF-68 sequencing project.</title>
        <authorList>
            <person name="Da Costa M.S."/>
            <person name="Albuquerque L."/>
            <person name="Raposo P."/>
            <person name="Froufe H.J.C."/>
            <person name="Barroso C.S."/>
            <person name="Egas C."/>
        </authorList>
    </citation>
    <scope>NUCLEOTIDE SEQUENCE [LARGE SCALE GENOMIC DNA]</scope>
    <source>
        <strain evidence="4 5">AF-68</strain>
    </source>
</reference>
<keyword evidence="2" id="KW-1133">Transmembrane helix</keyword>
<evidence type="ECO:0000313" key="4">
    <source>
        <dbReference type="EMBL" id="RIH93354.1"/>
    </source>
</evidence>
<dbReference type="Pfam" id="PF01551">
    <property type="entry name" value="Peptidase_M23"/>
    <property type="match status" value="1"/>
</dbReference>
<gene>
    <name evidence="4" type="primary">mepM_1</name>
    <name evidence="4" type="ORF">Mgrana_00798</name>
</gene>
<keyword evidence="5" id="KW-1185">Reference proteome</keyword>
<dbReference type="InterPro" id="IPR016047">
    <property type="entry name" value="M23ase_b-sheet_dom"/>
</dbReference>
<dbReference type="EC" id="3.4.24.-" evidence="4"/>
<evidence type="ECO:0000313" key="5">
    <source>
        <dbReference type="Proteomes" id="UP000266178"/>
    </source>
</evidence>
<keyword evidence="2" id="KW-0472">Membrane</keyword>
<dbReference type="AlphaFoldDB" id="A0A399F9T9"/>
<dbReference type="OrthoDB" id="9809488at2"/>
<dbReference type="Gene3D" id="2.70.70.10">
    <property type="entry name" value="Glucose Permease (Domain IIA)"/>
    <property type="match status" value="1"/>
</dbReference>
<dbReference type="InterPro" id="IPR011055">
    <property type="entry name" value="Dup_hybrid_motif"/>
</dbReference>
<dbReference type="RefSeq" id="WP_119356302.1">
    <property type="nucleotide sequence ID" value="NZ_BJXM01000002.1"/>
</dbReference>
<dbReference type="FunFam" id="2.70.70.10:FF:000006">
    <property type="entry name" value="M23 family peptidase"/>
    <property type="match status" value="1"/>
</dbReference>
<dbReference type="InterPro" id="IPR050570">
    <property type="entry name" value="Cell_wall_metabolism_enzyme"/>
</dbReference>
<dbReference type="EMBL" id="QWLB01000007">
    <property type="protein sequence ID" value="RIH93354.1"/>
    <property type="molecule type" value="Genomic_DNA"/>
</dbReference>
<feature type="coiled-coil region" evidence="1">
    <location>
        <begin position="55"/>
        <end position="110"/>
    </location>
</feature>
<name>A0A399F9T9_9DEIN</name>
<evidence type="ECO:0000256" key="1">
    <source>
        <dbReference type="SAM" id="Coils"/>
    </source>
</evidence>
<dbReference type="PANTHER" id="PTHR21666">
    <property type="entry name" value="PEPTIDASE-RELATED"/>
    <property type="match status" value="1"/>
</dbReference>
<dbReference type="Proteomes" id="UP000266178">
    <property type="component" value="Unassembled WGS sequence"/>
</dbReference>
<keyword evidence="1" id="KW-0175">Coiled coil</keyword>
<dbReference type="GO" id="GO:0004222">
    <property type="term" value="F:metalloendopeptidase activity"/>
    <property type="evidence" value="ECO:0007669"/>
    <property type="project" value="TreeGrafter"/>
</dbReference>
<comment type="caution">
    <text evidence="4">The sequence shown here is derived from an EMBL/GenBank/DDBJ whole genome shotgun (WGS) entry which is preliminary data.</text>
</comment>
<sequence length="299" mass="32508">MRRQRHPVRYTLWLARTGAVPRTLSLPVWVPLVVVLGLLGWSGLNLWLWQRTAEMRSLQLRLLSLSEQARSLNNQLEAERTHNNTLSQKAQAILHDLATLEAEINRLRTRAGMPALRLTPTRNEGPRGGAEVPASLGQVLAFADGEARRLNGTLGELSPALEETLQREAAVPFGYPLLGYTRTASGFGYRGNPFGWGFEFHNGLDFPAPYGTPIHATGAGVVVSAGWNGPFGQAVIVDHGYGYKTLYGHMSQILVKPGDRVERGDTLGLVGSTGRSTGPHVHYTVFQGGTAVNPGAFLN</sequence>
<accession>A0A399F9T9</accession>
<keyword evidence="2" id="KW-0812">Transmembrane</keyword>
<evidence type="ECO:0000256" key="2">
    <source>
        <dbReference type="SAM" id="Phobius"/>
    </source>
</evidence>
<organism evidence="4 5">
    <name type="scientific">Meiothermus granaticius NBRC 107808</name>
    <dbReference type="NCBI Taxonomy" id="1227551"/>
    <lineage>
        <taxon>Bacteria</taxon>
        <taxon>Thermotogati</taxon>
        <taxon>Deinococcota</taxon>
        <taxon>Deinococci</taxon>
        <taxon>Thermales</taxon>
        <taxon>Thermaceae</taxon>
        <taxon>Meiothermus</taxon>
    </lineage>
</organism>
<evidence type="ECO:0000259" key="3">
    <source>
        <dbReference type="Pfam" id="PF01551"/>
    </source>
</evidence>
<dbReference type="CDD" id="cd12797">
    <property type="entry name" value="M23_peptidase"/>
    <property type="match status" value="1"/>
</dbReference>
<protein>
    <submittedName>
        <fullName evidence="4">Murein DD-endopeptidase MepM</fullName>
        <ecNumber evidence="4">3.4.24.-</ecNumber>
    </submittedName>
</protein>
<feature type="transmembrane region" description="Helical" evidence="2">
    <location>
        <begin position="28"/>
        <end position="49"/>
    </location>
</feature>
<proteinExistence type="predicted"/>